<sequence length="73" mass="8426">MTLAFINNTTALYIRCYIPRAINVLLGGSQDKITYYLIKEDKDGGRCYCQGGLFIFSLHTRISNYFMPTMEME</sequence>
<dbReference type="EMBL" id="LN614827">
    <property type="protein sequence ID" value="CEG56741.1"/>
    <property type="molecule type" value="Genomic_DNA"/>
</dbReference>
<proteinExistence type="predicted"/>
<evidence type="ECO:0000313" key="1">
    <source>
        <dbReference type="EMBL" id="CEG56741.1"/>
    </source>
</evidence>
<dbReference type="KEGG" id="lfa:LFA_1314"/>
<gene>
    <name evidence="1" type="ORF">LFA_1314</name>
</gene>
<protein>
    <submittedName>
        <fullName evidence="1">Uncharacterized protein</fullName>
    </submittedName>
</protein>
<dbReference type="STRING" id="1212491.LFA_1314"/>
<accession>A0A098G437</accession>
<organism evidence="1 2">
    <name type="scientific">Legionella fallonii LLAP-10</name>
    <dbReference type="NCBI Taxonomy" id="1212491"/>
    <lineage>
        <taxon>Bacteria</taxon>
        <taxon>Pseudomonadati</taxon>
        <taxon>Pseudomonadota</taxon>
        <taxon>Gammaproteobacteria</taxon>
        <taxon>Legionellales</taxon>
        <taxon>Legionellaceae</taxon>
        <taxon>Legionella</taxon>
    </lineage>
</organism>
<dbReference type="AlphaFoldDB" id="A0A098G437"/>
<dbReference type="Proteomes" id="UP000032430">
    <property type="component" value="Chromosome I"/>
</dbReference>
<keyword evidence="2" id="KW-1185">Reference proteome</keyword>
<name>A0A098G437_9GAMM</name>
<reference evidence="2" key="1">
    <citation type="submission" date="2014-09" db="EMBL/GenBank/DDBJ databases">
        <authorList>
            <person name="Gomez-Valero L."/>
        </authorList>
    </citation>
    <scope>NUCLEOTIDE SEQUENCE [LARGE SCALE GENOMIC DNA]</scope>
    <source>
        <strain evidence="2">ATCC700992</strain>
    </source>
</reference>
<evidence type="ECO:0000313" key="2">
    <source>
        <dbReference type="Proteomes" id="UP000032430"/>
    </source>
</evidence>
<dbReference type="HOGENOM" id="CLU_2700203_0_0_6"/>